<dbReference type="Pfam" id="PF12796">
    <property type="entry name" value="Ank_2"/>
    <property type="match status" value="1"/>
</dbReference>
<dbReference type="STRING" id="41688.A0A2N3N3C3"/>
<dbReference type="Gene3D" id="1.25.40.20">
    <property type="entry name" value="Ankyrin repeat-containing domain"/>
    <property type="match status" value="1"/>
</dbReference>
<dbReference type="InterPro" id="IPR036770">
    <property type="entry name" value="Ankyrin_rpt-contain_sf"/>
</dbReference>
<accession>A0A2N3N3C3</accession>
<dbReference type="AlphaFoldDB" id="A0A2N3N3C3"/>
<reference evidence="3 4" key="1">
    <citation type="journal article" date="2017" name="G3 (Bethesda)">
        <title>First Draft Genome Sequence of the Pathogenic Fungus Lomentospora prolificans (Formerly Scedosporium prolificans).</title>
        <authorList>
            <person name="Luo R."/>
            <person name="Zimin A."/>
            <person name="Workman R."/>
            <person name="Fan Y."/>
            <person name="Pertea G."/>
            <person name="Grossman N."/>
            <person name="Wear M.P."/>
            <person name="Jia B."/>
            <person name="Miller H."/>
            <person name="Casadevall A."/>
            <person name="Timp W."/>
            <person name="Zhang S.X."/>
            <person name="Salzberg S.L."/>
        </authorList>
    </citation>
    <scope>NUCLEOTIDE SEQUENCE [LARGE SCALE GENOMIC DNA]</scope>
    <source>
        <strain evidence="3 4">JHH-5317</strain>
    </source>
</reference>
<evidence type="ECO:0000313" key="4">
    <source>
        <dbReference type="Proteomes" id="UP000233524"/>
    </source>
</evidence>
<comment type="caution">
    <text evidence="3">The sequence shown here is derived from an EMBL/GenBank/DDBJ whole genome shotgun (WGS) entry which is preliminary data.</text>
</comment>
<dbReference type="Proteomes" id="UP000233524">
    <property type="component" value="Unassembled WGS sequence"/>
</dbReference>
<dbReference type="SUPFAM" id="SSF48403">
    <property type="entry name" value="Ankyrin repeat"/>
    <property type="match status" value="1"/>
</dbReference>
<dbReference type="VEuPathDB" id="FungiDB:jhhlp_005532"/>
<dbReference type="GO" id="GO:0005634">
    <property type="term" value="C:nucleus"/>
    <property type="evidence" value="ECO:0007669"/>
    <property type="project" value="TreeGrafter"/>
</dbReference>
<dbReference type="PANTHER" id="PTHR24201">
    <property type="entry name" value="ANK_REP_REGION DOMAIN-CONTAINING PROTEIN"/>
    <property type="match status" value="1"/>
</dbReference>
<gene>
    <name evidence="3" type="ORF">jhhlp_005532</name>
</gene>
<name>A0A2N3N3C3_9PEZI</name>
<protein>
    <submittedName>
        <fullName evidence="3">Uncharacterized protein</fullName>
    </submittedName>
</protein>
<dbReference type="InParanoid" id="A0A2N3N3C3"/>
<keyword evidence="2" id="KW-0040">ANK repeat</keyword>
<organism evidence="3 4">
    <name type="scientific">Lomentospora prolificans</name>
    <dbReference type="NCBI Taxonomy" id="41688"/>
    <lineage>
        <taxon>Eukaryota</taxon>
        <taxon>Fungi</taxon>
        <taxon>Dikarya</taxon>
        <taxon>Ascomycota</taxon>
        <taxon>Pezizomycotina</taxon>
        <taxon>Sordariomycetes</taxon>
        <taxon>Hypocreomycetidae</taxon>
        <taxon>Microascales</taxon>
        <taxon>Microascaceae</taxon>
        <taxon>Lomentospora</taxon>
    </lineage>
</organism>
<dbReference type="PANTHER" id="PTHR24201:SF16">
    <property type="entry name" value="ANKYRIN-1-LIKE-RELATED"/>
    <property type="match status" value="1"/>
</dbReference>
<proteinExistence type="predicted"/>
<dbReference type="OrthoDB" id="4580745at2759"/>
<dbReference type="EMBL" id="NLAX01000701">
    <property type="protein sequence ID" value="PKS06936.1"/>
    <property type="molecule type" value="Genomic_DNA"/>
</dbReference>
<evidence type="ECO:0000256" key="1">
    <source>
        <dbReference type="ARBA" id="ARBA00022737"/>
    </source>
</evidence>
<evidence type="ECO:0000313" key="3">
    <source>
        <dbReference type="EMBL" id="PKS06936.1"/>
    </source>
</evidence>
<keyword evidence="4" id="KW-1185">Reference proteome</keyword>
<sequence length="173" mass="19432">MLYYHWRIQFTTSATSVAYSRSGTTPFRNDWAEVISAIIEMKANLNSQDERGRTALSYYAEIGREILDVERLMDLGLWLLEQRDDKARTPLLLASELRHRRVAELLLDTGQVDADAKDNRGRTPPSGAAGDAHEAIVKLLVATGMSMLMQKMMMAGRRNHGLPGMSMRLSSSF</sequence>
<keyword evidence="1" id="KW-0677">Repeat</keyword>
<dbReference type="InterPro" id="IPR002110">
    <property type="entry name" value="Ankyrin_rpt"/>
</dbReference>
<evidence type="ECO:0000256" key="2">
    <source>
        <dbReference type="ARBA" id="ARBA00023043"/>
    </source>
</evidence>
<dbReference type="InterPro" id="IPR050776">
    <property type="entry name" value="Ank_Repeat/CDKN_Inhibitor"/>
</dbReference>